<evidence type="ECO:0000313" key="2">
    <source>
        <dbReference type="EMBL" id="MFM0008746.1"/>
    </source>
</evidence>
<dbReference type="RefSeq" id="WP_408183862.1">
    <property type="nucleotide sequence ID" value="NZ_JAQQEZ010000268.1"/>
</dbReference>
<dbReference type="Proteomes" id="UP001629230">
    <property type="component" value="Unassembled WGS sequence"/>
</dbReference>
<dbReference type="PANTHER" id="PTHR33408">
    <property type="entry name" value="TRANSPOSASE"/>
    <property type="match status" value="1"/>
</dbReference>
<dbReference type="Pfam" id="PF13751">
    <property type="entry name" value="DDE_Tnp_1_6"/>
    <property type="match status" value="1"/>
</dbReference>
<accession>A0ABW9B9M0</accession>
<comment type="caution">
    <text evidence="2">The sequence shown here is derived from an EMBL/GenBank/DDBJ whole genome shotgun (WGS) entry which is preliminary data.</text>
</comment>
<feature type="domain" description="Transposase DDE" evidence="1">
    <location>
        <begin position="4"/>
        <end position="75"/>
    </location>
</feature>
<dbReference type="EMBL" id="JAQQEZ010000268">
    <property type="protein sequence ID" value="MFM0008746.1"/>
    <property type="molecule type" value="Genomic_DNA"/>
</dbReference>
<feature type="non-terminal residue" evidence="2">
    <location>
        <position position="1"/>
    </location>
</feature>
<gene>
    <name evidence="2" type="ORF">PQR57_48730</name>
</gene>
<dbReference type="PANTHER" id="PTHR33408:SF4">
    <property type="entry name" value="TRANSPOSASE DDE DOMAIN-CONTAINING PROTEIN"/>
    <property type="match status" value="1"/>
</dbReference>
<keyword evidence="3" id="KW-1185">Reference proteome</keyword>
<sequence length="77" mass="9088">EYQCPAGERAIYRYTSEEHGMQLHRYWSSACSQCKIKAQCTPSGERQISRWEHESVLEAVQRRLDKTPDAMTVRRRT</sequence>
<organism evidence="2 3">
    <name type="scientific">Paraburkholderia dipogonis</name>
    <dbReference type="NCBI Taxonomy" id="1211383"/>
    <lineage>
        <taxon>Bacteria</taxon>
        <taxon>Pseudomonadati</taxon>
        <taxon>Pseudomonadota</taxon>
        <taxon>Betaproteobacteria</taxon>
        <taxon>Burkholderiales</taxon>
        <taxon>Burkholderiaceae</taxon>
        <taxon>Paraburkholderia</taxon>
    </lineage>
</organism>
<evidence type="ECO:0000313" key="3">
    <source>
        <dbReference type="Proteomes" id="UP001629230"/>
    </source>
</evidence>
<protein>
    <submittedName>
        <fullName evidence="2">Transposase</fullName>
    </submittedName>
</protein>
<dbReference type="InterPro" id="IPR025668">
    <property type="entry name" value="Tnp_DDE_dom"/>
</dbReference>
<proteinExistence type="predicted"/>
<reference evidence="2 3" key="1">
    <citation type="journal article" date="2024" name="Chem. Sci.">
        <title>Discovery of megapolipeptins by genome mining of a Burkholderiales bacteria collection.</title>
        <authorList>
            <person name="Paulo B.S."/>
            <person name="Recchia M.J.J."/>
            <person name="Lee S."/>
            <person name="Fergusson C.H."/>
            <person name="Romanowski S.B."/>
            <person name="Hernandez A."/>
            <person name="Krull N."/>
            <person name="Liu D.Y."/>
            <person name="Cavanagh H."/>
            <person name="Bos A."/>
            <person name="Gray C.A."/>
            <person name="Murphy B.T."/>
            <person name="Linington R.G."/>
            <person name="Eustaquio A.S."/>
        </authorList>
    </citation>
    <scope>NUCLEOTIDE SEQUENCE [LARGE SCALE GENOMIC DNA]</scope>
    <source>
        <strain evidence="2 3">RL17-350-BIC-A</strain>
    </source>
</reference>
<feature type="non-terminal residue" evidence="2">
    <location>
        <position position="77"/>
    </location>
</feature>
<evidence type="ECO:0000259" key="1">
    <source>
        <dbReference type="Pfam" id="PF13751"/>
    </source>
</evidence>
<name>A0ABW9B9M0_9BURK</name>